<accession>A0ABQ0AED0</accession>
<feature type="transmembrane region" description="Helical" evidence="1">
    <location>
        <begin position="52"/>
        <end position="70"/>
    </location>
</feature>
<protein>
    <submittedName>
        <fullName evidence="2">Uncharacterized protein</fullName>
    </submittedName>
</protein>
<reference evidence="2 3" key="1">
    <citation type="submission" date="2024-04" db="EMBL/GenBank/DDBJ databases">
        <title>Draft genome sequence of Sessilibacter corallicola NBRC 116591.</title>
        <authorList>
            <person name="Miyakawa T."/>
            <person name="Kusuya Y."/>
            <person name="Miura T."/>
        </authorList>
    </citation>
    <scope>NUCLEOTIDE SEQUENCE [LARGE SCALE GENOMIC DNA]</scope>
    <source>
        <strain evidence="2 3">KU-00831-HH</strain>
    </source>
</reference>
<comment type="caution">
    <text evidence="2">The sequence shown here is derived from an EMBL/GenBank/DDBJ whole genome shotgun (WGS) entry which is preliminary data.</text>
</comment>
<feature type="transmembrane region" description="Helical" evidence="1">
    <location>
        <begin position="20"/>
        <end position="40"/>
    </location>
</feature>
<keyword evidence="1" id="KW-1133">Transmembrane helix</keyword>
<dbReference type="Proteomes" id="UP001465153">
    <property type="component" value="Unassembled WGS sequence"/>
</dbReference>
<sequence length="155" mass="17967">MIKIQHLKNGNLIVSKNSQFFFVLLGFAAFLFLAKDAFFWVFTEENVSGSRILAALLIVLTVLFFCRVWSLSSRFEFNSSEKVLKYRIQYPLNNKEGVIPISQIRKAIVETDSDNESRVIIKCEDKEIPMSATVQRSEKHNVICDEINKWLRENT</sequence>
<keyword evidence="3" id="KW-1185">Reference proteome</keyword>
<gene>
    <name evidence="2" type="ORF">NBRC116591_38170</name>
</gene>
<evidence type="ECO:0000313" key="3">
    <source>
        <dbReference type="Proteomes" id="UP001465153"/>
    </source>
</evidence>
<proteinExistence type="predicted"/>
<organism evidence="2 3">
    <name type="scientific">Sessilibacter corallicola</name>
    <dbReference type="NCBI Taxonomy" id="2904075"/>
    <lineage>
        <taxon>Bacteria</taxon>
        <taxon>Pseudomonadati</taxon>
        <taxon>Pseudomonadota</taxon>
        <taxon>Gammaproteobacteria</taxon>
        <taxon>Cellvibrionales</taxon>
        <taxon>Cellvibrionaceae</taxon>
        <taxon>Sessilibacter</taxon>
    </lineage>
</organism>
<keyword evidence="1" id="KW-0812">Transmembrane</keyword>
<evidence type="ECO:0000313" key="2">
    <source>
        <dbReference type="EMBL" id="GAA6170005.1"/>
    </source>
</evidence>
<name>A0ABQ0AED0_9GAMM</name>
<keyword evidence="1" id="KW-0472">Membrane</keyword>
<evidence type="ECO:0000256" key="1">
    <source>
        <dbReference type="SAM" id="Phobius"/>
    </source>
</evidence>
<dbReference type="EMBL" id="BAABWN010000018">
    <property type="protein sequence ID" value="GAA6170005.1"/>
    <property type="molecule type" value="Genomic_DNA"/>
</dbReference>